<evidence type="ECO:0000313" key="2">
    <source>
        <dbReference type="Proteomes" id="UP000299102"/>
    </source>
</evidence>
<protein>
    <submittedName>
        <fullName evidence="1">Uncharacterized protein</fullName>
    </submittedName>
</protein>
<gene>
    <name evidence="1" type="ORF">EVAR_84087_1</name>
</gene>
<dbReference type="GO" id="GO:0003676">
    <property type="term" value="F:nucleic acid binding"/>
    <property type="evidence" value="ECO:0007669"/>
    <property type="project" value="InterPro"/>
</dbReference>
<dbReference type="Proteomes" id="UP000299102">
    <property type="component" value="Unassembled WGS sequence"/>
</dbReference>
<organism evidence="1 2">
    <name type="scientific">Eumeta variegata</name>
    <name type="common">Bagworm moth</name>
    <name type="synonym">Eumeta japonica</name>
    <dbReference type="NCBI Taxonomy" id="151549"/>
    <lineage>
        <taxon>Eukaryota</taxon>
        <taxon>Metazoa</taxon>
        <taxon>Ecdysozoa</taxon>
        <taxon>Arthropoda</taxon>
        <taxon>Hexapoda</taxon>
        <taxon>Insecta</taxon>
        <taxon>Pterygota</taxon>
        <taxon>Neoptera</taxon>
        <taxon>Endopterygota</taxon>
        <taxon>Lepidoptera</taxon>
        <taxon>Glossata</taxon>
        <taxon>Ditrysia</taxon>
        <taxon>Tineoidea</taxon>
        <taxon>Psychidae</taxon>
        <taxon>Oiketicinae</taxon>
        <taxon>Eumeta</taxon>
    </lineage>
</organism>
<keyword evidence="2" id="KW-1185">Reference proteome</keyword>
<comment type="caution">
    <text evidence="1">The sequence shown here is derived from an EMBL/GenBank/DDBJ whole genome shotgun (WGS) entry which is preliminary data.</text>
</comment>
<dbReference type="EMBL" id="BGZK01000249">
    <property type="protein sequence ID" value="GBP31641.1"/>
    <property type="molecule type" value="Genomic_DNA"/>
</dbReference>
<dbReference type="Gene3D" id="3.30.420.10">
    <property type="entry name" value="Ribonuclease H-like superfamily/Ribonuclease H"/>
    <property type="match status" value="1"/>
</dbReference>
<dbReference type="InterPro" id="IPR012337">
    <property type="entry name" value="RNaseH-like_sf"/>
</dbReference>
<evidence type="ECO:0000313" key="1">
    <source>
        <dbReference type="EMBL" id="GBP31641.1"/>
    </source>
</evidence>
<accession>A0A4C1UYS1</accession>
<dbReference type="AlphaFoldDB" id="A0A4C1UYS1"/>
<proteinExistence type="predicted"/>
<dbReference type="SUPFAM" id="SSF53098">
    <property type="entry name" value="Ribonuclease H-like"/>
    <property type="match status" value="1"/>
</dbReference>
<sequence>MGALRKVKKDKDWLLNIFSDSRFSLDIPTGPKTYHPLTHEDNRNPYKIVTESRAVRLFWMRAHARIAENARTDEFARRAVLTKETTAGCEK</sequence>
<reference evidence="1 2" key="1">
    <citation type="journal article" date="2019" name="Commun. Biol.">
        <title>The bagworm genome reveals a unique fibroin gene that provides high tensile strength.</title>
        <authorList>
            <person name="Kono N."/>
            <person name="Nakamura H."/>
            <person name="Ohtoshi R."/>
            <person name="Tomita M."/>
            <person name="Numata K."/>
            <person name="Arakawa K."/>
        </authorList>
    </citation>
    <scope>NUCLEOTIDE SEQUENCE [LARGE SCALE GENOMIC DNA]</scope>
</reference>
<dbReference type="OrthoDB" id="411823at2759"/>
<name>A0A4C1UYS1_EUMVA</name>
<dbReference type="InterPro" id="IPR036397">
    <property type="entry name" value="RNaseH_sf"/>
</dbReference>